<dbReference type="RefSeq" id="WP_138188142.1">
    <property type="nucleotide sequence ID" value="NZ_LS992241.1"/>
</dbReference>
<evidence type="ECO:0000313" key="5">
    <source>
        <dbReference type="EMBL" id="SYX86121.1"/>
    </source>
</evidence>
<accession>A0A383RHG7</accession>
<evidence type="ECO:0000256" key="3">
    <source>
        <dbReference type="ARBA" id="ARBA00023163"/>
    </source>
</evidence>
<keyword evidence="3" id="KW-0804">Transcription</keyword>
<keyword evidence="1" id="KW-0805">Transcription regulation</keyword>
<evidence type="ECO:0000259" key="4">
    <source>
        <dbReference type="PROSITE" id="PS51000"/>
    </source>
</evidence>
<dbReference type="AlphaFoldDB" id="A0A383RHG7"/>
<dbReference type="SUPFAM" id="SSF100950">
    <property type="entry name" value="NagB/RpiA/CoA transferase-like"/>
    <property type="match status" value="1"/>
</dbReference>
<dbReference type="InterPro" id="IPR018356">
    <property type="entry name" value="Tscrpt_reg_HTH_DeoR_CS"/>
</dbReference>
<sequence>MMLLPEERRQHILEQLNRHGKIQVASLASVLTVTPETIRRDLDELEAKQMLKRVYGGAVAYSHVKIEPHFDKKRSIEQSAKKAIGEAAAALIQDGDTIVVDVGTTTVELVRSIRGVVGVTIVTNSIPAAELLMERLEAKRFDGKVIVLGGVTHPEQKSIAGALTCELLTRFHFDKAFISCAGMTPAGISDYDMEESICSTLMIEQSEQTYVLGDCTKLGETQLCRICDMSKVTAIICDAPMPDKWKRSGLQVGWITPACEP</sequence>
<dbReference type="SUPFAM" id="SSF46785">
    <property type="entry name" value="Winged helix' DNA-binding domain"/>
    <property type="match status" value="1"/>
</dbReference>
<dbReference type="Pfam" id="PF08220">
    <property type="entry name" value="HTH_DeoR"/>
    <property type="match status" value="1"/>
</dbReference>
<reference evidence="6" key="1">
    <citation type="submission" date="2018-08" db="EMBL/GenBank/DDBJ databases">
        <authorList>
            <person name="Chevrot R."/>
        </authorList>
    </citation>
    <scope>NUCLEOTIDE SEQUENCE [LARGE SCALE GENOMIC DNA]</scope>
</reference>
<dbReference type="PRINTS" id="PR00037">
    <property type="entry name" value="HTHLACR"/>
</dbReference>
<gene>
    <name evidence="5" type="ORF">PBLR_14543</name>
</gene>
<dbReference type="EMBL" id="LS992241">
    <property type="protein sequence ID" value="SYX86121.1"/>
    <property type="molecule type" value="Genomic_DNA"/>
</dbReference>
<evidence type="ECO:0000256" key="2">
    <source>
        <dbReference type="ARBA" id="ARBA00023125"/>
    </source>
</evidence>
<dbReference type="InterPro" id="IPR036388">
    <property type="entry name" value="WH-like_DNA-bd_sf"/>
</dbReference>
<dbReference type="GO" id="GO:0003677">
    <property type="term" value="F:DNA binding"/>
    <property type="evidence" value="ECO:0007669"/>
    <property type="project" value="UniProtKB-KW"/>
</dbReference>
<organism evidence="5 6">
    <name type="scientific">Paenibacillus alvei</name>
    <name type="common">Bacillus alvei</name>
    <dbReference type="NCBI Taxonomy" id="44250"/>
    <lineage>
        <taxon>Bacteria</taxon>
        <taxon>Bacillati</taxon>
        <taxon>Bacillota</taxon>
        <taxon>Bacilli</taxon>
        <taxon>Bacillales</taxon>
        <taxon>Paenibacillaceae</taxon>
        <taxon>Paenibacillus</taxon>
    </lineage>
</organism>
<name>A0A383RHG7_PAEAL</name>
<dbReference type="PROSITE" id="PS00894">
    <property type="entry name" value="HTH_DEOR_1"/>
    <property type="match status" value="1"/>
</dbReference>
<dbReference type="InterPro" id="IPR037171">
    <property type="entry name" value="NagB/RpiA_transferase-like"/>
</dbReference>
<dbReference type="InterPro" id="IPR001034">
    <property type="entry name" value="DeoR_HTH"/>
</dbReference>
<proteinExistence type="predicted"/>
<dbReference type="InterPro" id="IPR050313">
    <property type="entry name" value="Carb_Metab_HTH_regulators"/>
</dbReference>
<evidence type="ECO:0000256" key="1">
    <source>
        <dbReference type="ARBA" id="ARBA00023015"/>
    </source>
</evidence>
<evidence type="ECO:0000313" key="6">
    <source>
        <dbReference type="Proteomes" id="UP000304148"/>
    </source>
</evidence>
<keyword evidence="2" id="KW-0238">DNA-binding</keyword>
<dbReference type="Gene3D" id="3.40.50.1360">
    <property type="match status" value="1"/>
</dbReference>
<dbReference type="Proteomes" id="UP000304148">
    <property type="component" value="Chromosome"/>
</dbReference>
<protein>
    <submittedName>
        <fullName evidence="5">Transcriptional regulator</fullName>
    </submittedName>
</protein>
<feature type="domain" description="HTH deoR-type" evidence="4">
    <location>
        <begin position="5"/>
        <end position="60"/>
    </location>
</feature>
<dbReference type="Gene3D" id="1.10.10.10">
    <property type="entry name" value="Winged helix-like DNA-binding domain superfamily/Winged helix DNA-binding domain"/>
    <property type="match status" value="1"/>
</dbReference>
<dbReference type="SMART" id="SM01134">
    <property type="entry name" value="DeoRC"/>
    <property type="match status" value="1"/>
</dbReference>
<dbReference type="InterPro" id="IPR036390">
    <property type="entry name" value="WH_DNA-bd_sf"/>
</dbReference>
<dbReference type="InterPro" id="IPR014036">
    <property type="entry name" value="DeoR-like_C"/>
</dbReference>
<dbReference type="GO" id="GO:0003700">
    <property type="term" value="F:DNA-binding transcription factor activity"/>
    <property type="evidence" value="ECO:0007669"/>
    <property type="project" value="InterPro"/>
</dbReference>
<dbReference type="SMART" id="SM00420">
    <property type="entry name" value="HTH_DEOR"/>
    <property type="match status" value="1"/>
</dbReference>
<dbReference type="PROSITE" id="PS51000">
    <property type="entry name" value="HTH_DEOR_2"/>
    <property type="match status" value="1"/>
</dbReference>
<dbReference type="Pfam" id="PF00455">
    <property type="entry name" value="DeoRC"/>
    <property type="match status" value="1"/>
</dbReference>
<dbReference type="PANTHER" id="PTHR30363:SF44">
    <property type="entry name" value="AGA OPERON TRANSCRIPTIONAL REPRESSOR-RELATED"/>
    <property type="match status" value="1"/>
</dbReference>
<dbReference type="PANTHER" id="PTHR30363">
    <property type="entry name" value="HTH-TYPE TRANSCRIPTIONAL REGULATOR SRLR-RELATED"/>
    <property type="match status" value="1"/>
</dbReference>